<evidence type="ECO:0000256" key="10">
    <source>
        <dbReference type="ARBA" id="ARBA00023098"/>
    </source>
</evidence>
<dbReference type="InterPro" id="IPR000794">
    <property type="entry name" value="Beta-ketoacyl_synthase"/>
</dbReference>
<evidence type="ECO:0000256" key="9">
    <source>
        <dbReference type="ARBA" id="ARBA00022832"/>
    </source>
</evidence>
<evidence type="ECO:0000256" key="2">
    <source>
        <dbReference type="ARBA" id="ARBA00005194"/>
    </source>
</evidence>
<evidence type="ECO:0000256" key="17">
    <source>
        <dbReference type="ARBA" id="ARBA00048506"/>
    </source>
</evidence>
<evidence type="ECO:0000256" key="7">
    <source>
        <dbReference type="ARBA" id="ARBA00022516"/>
    </source>
</evidence>
<organism evidence="20 21">
    <name type="scientific">Alkanindiges hydrocarboniclasticus</name>
    <dbReference type="NCBI Taxonomy" id="1907941"/>
    <lineage>
        <taxon>Bacteria</taxon>
        <taxon>Pseudomonadati</taxon>
        <taxon>Pseudomonadota</taxon>
        <taxon>Gammaproteobacteria</taxon>
        <taxon>Moraxellales</taxon>
        <taxon>Moraxellaceae</taxon>
        <taxon>Alkanindiges</taxon>
    </lineage>
</organism>
<comment type="similarity">
    <text evidence="3 18">Belongs to the thiolase-like superfamily. Beta-ketoacyl-ACP synthases family.</text>
</comment>
<keyword evidence="6" id="KW-0963">Cytoplasm</keyword>
<evidence type="ECO:0000259" key="19">
    <source>
        <dbReference type="PROSITE" id="PS52004"/>
    </source>
</evidence>
<evidence type="ECO:0000256" key="12">
    <source>
        <dbReference type="ARBA" id="ARBA00023315"/>
    </source>
</evidence>
<keyword evidence="10" id="KW-0443">Lipid metabolism</keyword>
<protein>
    <recommendedName>
        <fullName evidence="13">3-oxoacyl-[acyl-carrier-protein] synthase 1</fullName>
        <ecNumber evidence="5">2.3.1.41</ecNumber>
    </recommendedName>
    <alternativeName>
        <fullName evidence="14">3-oxoacyl-[acyl-carrier-protein] synthase I</fullName>
    </alternativeName>
    <alternativeName>
        <fullName evidence="15">Beta-ketoacyl-ACP synthase I</fullName>
    </alternativeName>
</protein>
<reference evidence="20 21" key="1">
    <citation type="submission" date="2016-10" db="EMBL/GenBank/DDBJ databases">
        <title>Draft Genome sequence of Alkanindiges sp. strain H1.</title>
        <authorList>
            <person name="Subhash Y."/>
            <person name="Lee S."/>
        </authorList>
    </citation>
    <scope>NUCLEOTIDE SEQUENCE [LARGE SCALE GENOMIC DNA]</scope>
    <source>
        <strain evidence="20 21">H1</strain>
    </source>
</reference>
<evidence type="ECO:0000256" key="13">
    <source>
        <dbReference type="ARBA" id="ARBA00039450"/>
    </source>
</evidence>
<evidence type="ECO:0000256" key="11">
    <source>
        <dbReference type="ARBA" id="ARBA00023160"/>
    </source>
</evidence>
<evidence type="ECO:0000313" key="21">
    <source>
        <dbReference type="Proteomes" id="UP000192132"/>
    </source>
</evidence>
<feature type="domain" description="Ketosynthase family 3 (KS3)" evidence="19">
    <location>
        <begin position="1"/>
        <end position="405"/>
    </location>
</feature>
<name>A0A1S8CXH4_9GAMM</name>
<evidence type="ECO:0000313" key="20">
    <source>
        <dbReference type="EMBL" id="ONG42050.1"/>
    </source>
</evidence>
<evidence type="ECO:0000256" key="1">
    <source>
        <dbReference type="ARBA" id="ARBA00004496"/>
    </source>
</evidence>
<keyword evidence="21" id="KW-1185">Reference proteome</keyword>
<evidence type="ECO:0000256" key="6">
    <source>
        <dbReference type="ARBA" id="ARBA00022490"/>
    </source>
</evidence>
<comment type="catalytic activity">
    <reaction evidence="16">
        <text>(3Z)-decenoyl-[ACP] + malonyl-[ACP] + H(+) = 3-oxo-(5Z)-dodecenoyl-[ACP] + holo-[ACP] + CO2</text>
        <dbReference type="Rhea" id="RHEA:54940"/>
        <dbReference type="Rhea" id="RHEA-COMP:9623"/>
        <dbReference type="Rhea" id="RHEA-COMP:9685"/>
        <dbReference type="Rhea" id="RHEA-COMP:9927"/>
        <dbReference type="Rhea" id="RHEA-COMP:14042"/>
        <dbReference type="ChEBI" id="CHEBI:15378"/>
        <dbReference type="ChEBI" id="CHEBI:16526"/>
        <dbReference type="ChEBI" id="CHEBI:64479"/>
        <dbReference type="ChEBI" id="CHEBI:78449"/>
        <dbReference type="ChEBI" id="CHEBI:78798"/>
        <dbReference type="ChEBI" id="CHEBI:138410"/>
    </reaction>
    <physiologicalReaction direction="left-to-right" evidence="16">
        <dbReference type="Rhea" id="RHEA:54941"/>
    </physiologicalReaction>
</comment>
<dbReference type="GO" id="GO:0004315">
    <property type="term" value="F:3-oxoacyl-[acyl-carrier-protein] synthase activity"/>
    <property type="evidence" value="ECO:0007669"/>
    <property type="project" value="UniProtKB-EC"/>
</dbReference>
<dbReference type="Proteomes" id="UP000192132">
    <property type="component" value="Unassembled WGS sequence"/>
</dbReference>
<dbReference type="Pfam" id="PF00109">
    <property type="entry name" value="ketoacyl-synt"/>
    <property type="match status" value="1"/>
</dbReference>
<dbReference type="Gene3D" id="3.40.47.10">
    <property type="match status" value="1"/>
</dbReference>
<evidence type="ECO:0000256" key="18">
    <source>
        <dbReference type="RuleBase" id="RU003694"/>
    </source>
</evidence>
<keyword evidence="7" id="KW-0444">Lipid biosynthesis</keyword>
<comment type="pathway">
    <text evidence="2">Lipid metabolism; fatty acid biosynthesis.</text>
</comment>
<dbReference type="RefSeq" id="WP_076876744.1">
    <property type="nucleotide sequence ID" value="NZ_MLCN01000003.1"/>
</dbReference>
<dbReference type="CDD" id="cd00834">
    <property type="entry name" value="KAS_I_II"/>
    <property type="match status" value="1"/>
</dbReference>
<evidence type="ECO:0000256" key="15">
    <source>
        <dbReference type="ARBA" id="ARBA00042143"/>
    </source>
</evidence>
<dbReference type="PANTHER" id="PTHR11712">
    <property type="entry name" value="POLYKETIDE SYNTHASE-RELATED"/>
    <property type="match status" value="1"/>
</dbReference>
<dbReference type="NCBIfam" id="NF005589">
    <property type="entry name" value="PRK07314.1"/>
    <property type="match status" value="1"/>
</dbReference>
<dbReference type="EMBL" id="MLCN01000003">
    <property type="protein sequence ID" value="ONG42050.1"/>
    <property type="molecule type" value="Genomic_DNA"/>
</dbReference>
<dbReference type="OrthoDB" id="9808669at2"/>
<dbReference type="Pfam" id="PF02801">
    <property type="entry name" value="Ketoacyl-synt_C"/>
    <property type="match status" value="1"/>
</dbReference>
<evidence type="ECO:0000256" key="4">
    <source>
        <dbReference type="ARBA" id="ARBA00011738"/>
    </source>
</evidence>
<dbReference type="STRING" id="1907941.BKE30_00625"/>
<gene>
    <name evidence="20" type="ORF">BKE30_00625</name>
</gene>
<comment type="subcellular location">
    <subcellularLocation>
        <location evidence="1">Cytoplasm</location>
    </subcellularLocation>
</comment>
<dbReference type="SUPFAM" id="SSF53901">
    <property type="entry name" value="Thiolase-like"/>
    <property type="match status" value="2"/>
</dbReference>
<dbReference type="PROSITE" id="PS52004">
    <property type="entry name" value="KS3_2"/>
    <property type="match status" value="1"/>
</dbReference>
<dbReference type="InterPro" id="IPR020841">
    <property type="entry name" value="PKS_Beta-ketoAc_synthase_dom"/>
</dbReference>
<dbReference type="SMART" id="SM00825">
    <property type="entry name" value="PKS_KS"/>
    <property type="match status" value="1"/>
</dbReference>
<dbReference type="AlphaFoldDB" id="A0A1S8CXH4"/>
<evidence type="ECO:0000256" key="16">
    <source>
        <dbReference type="ARBA" id="ARBA00048121"/>
    </source>
</evidence>
<evidence type="ECO:0000256" key="5">
    <source>
        <dbReference type="ARBA" id="ARBA00013191"/>
    </source>
</evidence>
<evidence type="ECO:0000256" key="8">
    <source>
        <dbReference type="ARBA" id="ARBA00022679"/>
    </source>
</evidence>
<evidence type="ECO:0000256" key="3">
    <source>
        <dbReference type="ARBA" id="ARBA00008467"/>
    </source>
</evidence>
<sequence length="408" mass="43039">MTRVVITGLGIYSCLGNDRQTVTHSLKNGMSGTRFNEKYAELGMRSQVSASAVADFTLIDRKLKRFMGDASAFAYLSALAAIEDAGLKPEEVGQNPRYGVIAGTGGASTATIVEAADVLREKGARKVGATLVPRNMSNTITAAIGLGLKLQGISHSISSACATSADAIGYAAQLIQLGKQDLMLAGGGEEDHWTQSILFDGMGAMSSHFNEQPQTASRPYSVDRDGFVIAGGGGVVVVESLEHAQKRGARILAELVGYGASSDGHDMVAPSGEGAVRCMRMALDEARQHGVEKIDYINTHGTSTPLGDTAELKAIKEVFGENCPAISSTKSMTGHSLGAAGVQEIIYCLLMMQDEFIAPSINIAELDPEAAEFDIVQQARPARLNAIMSNSFGFGGTNASLIIKRWED</sequence>
<comment type="subunit">
    <text evidence="4">Homodimer.</text>
</comment>
<evidence type="ECO:0000256" key="14">
    <source>
        <dbReference type="ARBA" id="ARBA00041620"/>
    </source>
</evidence>
<dbReference type="PROSITE" id="PS00606">
    <property type="entry name" value="KS3_1"/>
    <property type="match status" value="1"/>
</dbReference>
<keyword evidence="9" id="KW-0276">Fatty acid metabolism</keyword>
<comment type="caution">
    <text evidence="20">The sequence shown here is derived from an EMBL/GenBank/DDBJ whole genome shotgun (WGS) entry which is preliminary data.</text>
</comment>
<dbReference type="GO" id="GO:0006633">
    <property type="term" value="P:fatty acid biosynthetic process"/>
    <property type="evidence" value="ECO:0007669"/>
    <property type="project" value="UniProtKB-UniPathway"/>
</dbReference>
<dbReference type="InterPro" id="IPR014031">
    <property type="entry name" value="Ketoacyl_synth_C"/>
</dbReference>
<dbReference type="PANTHER" id="PTHR11712:SF306">
    <property type="entry name" value="3-OXOACYL-[ACYL-CARRIER-PROTEIN] SYNTHASE 1"/>
    <property type="match status" value="1"/>
</dbReference>
<keyword evidence="8 18" id="KW-0808">Transferase</keyword>
<dbReference type="InterPro" id="IPR014030">
    <property type="entry name" value="Ketoacyl_synth_N"/>
</dbReference>
<dbReference type="InterPro" id="IPR016039">
    <property type="entry name" value="Thiolase-like"/>
</dbReference>
<dbReference type="FunFam" id="3.40.47.10:FF:000018">
    <property type="entry name" value="3-oxoacyl-[acyl-carrier-protein] synthase 2"/>
    <property type="match status" value="1"/>
</dbReference>
<accession>A0A1S8CXH4</accession>
<keyword evidence="11" id="KW-0275">Fatty acid biosynthesis</keyword>
<proteinExistence type="inferred from homology"/>
<dbReference type="InterPro" id="IPR018201">
    <property type="entry name" value="Ketoacyl_synth_AS"/>
</dbReference>
<keyword evidence="12" id="KW-0012">Acyltransferase</keyword>
<dbReference type="EC" id="2.3.1.41" evidence="5"/>
<dbReference type="UniPathway" id="UPA00094"/>
<dbReference type="GO" id="GO:0005829">
    <property type="term" value="C:cytosol"/>
    <property type="evidence" value="ECO:0007669"/>
    <property type="project" value="TreeGrafter"/>
</dbReference>
<comment type="catalytic activity">
    <reaction evidence="17">
        <text>a fatty acyl-[ACP] + malonyl-[ACP] + H(+) = a 3-oxoacyl-[ACP] + holo-[ACP] + CO2</text>
        <dbReference type="Rhea" id="RHEA:22836"/>
        <dbReference type="Rhea" id="RHEA-COMP:9623"/>
        <dbReference type="Rhea" id="RHEA-COMP:9685"/>
        <dbReference type="Rhea" id="RHEA-COMP:9916"/>
        <dbReference type="Rhea" id="RHEA-COMP:14125"/>
        <dbReference type="ChEBI" id="CHEBI:15378"/>
        <dbReference type="ChEBI" id="CHEBI:16526"/>
        <dbReference type="ChEBI" id="CHEBI:64479"/>
        <dbReference type="ChEBI" id="CHEBI:78449"/>
        <dbReference type="ChEBI" id="CHEBI:78776"/>
        <dbReference type="ChEBI" id="CHEBI:138651"/>
        <dbReference type="EC" id="2.3.1.41"/>
    </reaction>
    <physiologicalReaction direction="left-to-right" evidence="17">
        <dbReference type="Rhea" id="RHEA:22837"/>
    </physiologicalReaction>
</comment>